<dbReference type="PANTHER" id="PTHR42855">
    <property type="entry name" value="ABC TRANSPORTER ATP-BINDING SUBUNIT"/>
    <property type="match status" value="1"/>
</dbReference>
<dbReference type="PROSITE" id="PS50893">
    <property type="entry name" value="ABC_TRANSPORTER_2"/>
    <property type="match status" value="2"/>
</dbReference>
<evidence type="ECO:0000256" key="10">
    <source>
        <dbReference type="ARBA" id="ARBA00061478"/>
    </source>
</evidence>
<comment type="similarity">
    <text evidence="10 11">Belongs to the ABC transporter superfamily. ABCF family. Uup subfamily.</text>
</comment>
<dbReference type="SUPFAM" id="SSF52540">
    <property type="entry name" value="P-loop containing nucleoside triphosphate hydrolases"/>
    <property type="match status" value="2"/>
</dbReference>
<evidence type="ECO:0000256" key="5">
    <source>
        <dbReference type="ARBA" id="ARBA00022801"/>
    </source>
</evidence>
<dbReference type="SMART" id="SM00382">
    <property type="entry name" value="AAA"/>
    <property type="match status" value="2"/>
</dbReference>
<comment type="subcellular location">
    <subcellularLocation>
        <location evidence="11">Cytoplasm</location>
    </subcellularLocation>
    <text evidence="11">Associates with ribosomes.</text>
</comment>
<dbReference type="Pfam" id="PF16326">
    <property type="entry name" value="ABC_tran_CTD"/>
    <property type="match status" value="1"/>
</dbReference>
<organism evidence="14 15">
    <name type="scientific">Emcibacter nanhaiensis</name>
    <dbReference type="NCBI Taxonomy" id="1505037"/>
    <lineage>
        <taxon>Bacteria</taxon>
        <taxon>Pseudomonadati</taxon>
        <taxon>Pseudomonadota</taxon>
        <taxon>Alphaproteobacteria</taxon>
        <taxon>Emcibacterales</taxon>
        <taxon>Emcibacteraceae</taxon>
        <taxon>Emcibacter</taxon>
    </lineage>
</organism>
<dbReference type="Gene3D" id="1.10.287.380">
    <property type="entry name" value="Valyl-tRNA synthetase, C-terminal domain"/>
    <property type="match status" value="1"/>
</dbReference>
<dbReference type="GO" id="GO:0005737">
    <property type="term" value="C:cytoplasm"/>
    <property type="evidence" value="ECO:0007669"/>
    <property type="project" value="UniProtKB-SubCell"/>
</dbReference>
<dbReference type="GO" id="GO:0005524">
    <property type="term" value="F:ATP binding"/>
    <property type="evidence" value="ECO:0007669"/>
    <property type="project" value="UniProtKB-UniRule"/>
</dbReference>
<accession>A0A501PFM3</accession>
<dbReference type="InterPro" id="IPR017871">
    <property type="entry name" value="ABC_transporter-like_CS"/>
</dbReference>
<evidence type="ECO:0000256" key="3">
    <source>
        <dbReference type="ARBA" id="ARBA00022741"/>
    </source>
</evidence>
<dbReference type="CDD" id="cd03221">
    <property type="entry name" value="ABCF_EF-3"/>
    <property type="match status" value="2"/>
</dbReference>
<keyword evidence="4 11" id="KW-0227">DNA damage</keyword>
<feature type="coiled-coil region" evidence="11">
    <location>
        <begin position="533"/>
        <end position="601"/>
    </location>
</feature>
<dbReference type="FunFam" id="3.40.50.300:FF:000309">
    <property type="entry name" value="ABC transporter ATP-binding protein"/>
    <property type="match status" value="1"/>
</dbReference>
<evidence type="ECO:0000256" key="11">
    <source>
        <dbReference type="HAMAP-Rule" id="MF_00848"/>
    </source>
</evidence>
<keyword evidence="1 11" id="KW-0963">Cytoplasm</keyword>
<feature type="domain" description="ABC transporter" evidence="13">
    <location>
        <begin position="285"/>
        <end position="503"/>
    </location>
</feature>
<dbReference type="InterPro" id="IPR003439">
    <property type="entry name" value="ABC_transporter-like_ATP-bd"/>
</dbReference>
<dbReference type="Pfam" id="PF00005">
    <property type="entry name" value="ABC_tran"/>
    <property type="match status" value="2"/>
</dbReference>
<comment type="caution">
    <text evidence="14">The sequence shown here is derived from an EMBL/GenBank/DDBJ whole genome shotgun (WGS) entry which is preliminary data.</text>
</comment>
<gene>
    <name evidence="11" type="primary">uup</name>
    <name evidence="14" type="ORF">FIV46_13420</name>
</gene>
<evidence type="ECO:0000256" key="9">
    <source>
        <dbReference type="ARBA" id="ARBA00049360"/>
    </source>
</evidence>
<feature type="binding site" evidence="11">
    <location>
        <begin position="317"/>
        <end position="324"/>
    </location>
    <ligand>
        <name>ATP</name>
        <dbReference type="ChEBI" id="CHEBI:30616"/>
        <label>2</label>
    </ligand>
</feature>
<evidence type="ECO:0000256" key="12">
    <source>
        <dbReference type="SAM" id="MobiDB-lite"/>
    </source>
</evidence>
<dbReference type="OrthoDB" id="9808609at2"/>
<dbReference type="PANTHER" id="PTHR42855:SF1">
    <property type="entry name" value="ABC TRANSPORTER DOMAIN-CONTAINING PROTEIN"/>
    <property type="match status" value="1"/>
</dbReference>
<dbReference type="InterPro" id="IPR043686">
    <property type="entry name" value="Uup"/>
</dbReference>
<dbReference type="InterPro" id="IPR027417">
    <property type="entry name" value="P-loop_NTPase"/>
</dbReference>
<feature type="binding site" evidence="11">
    <location>
        <begin position="38"/>
        <end position="45"/>
    </location>
    <ligand>
        <name>ATP</name>
        <dbReference type="ChEBI" id="CHEBI:30616"/>
        <label>1</label>
    </ligand>
</feature>
<evidence type="ECO:0000256" key="4">
    <source>
        <dbReference type="ARBA" id="ARBA00022763"/>
    </source>
</evidence>
<dbReference type="InterPro" id="IPR051309">
    <property type="entry name" value="ABCF_ATPase"/>
</dbReference>
<evidence type="ECO:0000256" key="1">
    <source>
        <dbReference type="ARBA" id="ARBA00022490"/>
    </source>
</evidence>
<reference evidence="15" key="1">
    <citation type="submission" date="2019-06" db="EMBL/GenBank/DDBJ databases">
        <title>The complete genome of Emcibacter congregatus ZYLT.</title>
        <authorList>
            <person name="Zhao Z."/>
        </authorList>
    </citation>
    <scope>NUCLEOTIDE SEQUENCE [LARGE SCALE GENOMIC DNA]</scope>
    <source>
        <strain evidence="15">MCCC 1A06723</strain>
    </source>
</reference>
<evidence type="ECO:0000313" key="15">
    <source>
        <dbReference type="Proteomes" id="UP000319148"/>
    </source>
</evidence>
<proteinExistence type="inferred from homology"/>
<evidence type="ECO:0000256" key="6">
    <source>
        <dbReference type="ARBA" id="ARBA00022840"/>
    </source>
</evidence>
<keyword evidence="15" id="KW-1185">Reference proteome</keyword>
<evidence type="ECO:0000256" key="2">
    <source>
        <dbReference type="ARBA" id="ARBA00022737"/>
    </source>
</evidence>
<dbReference type="InterPro" id="IPR032524">
    <property type="entry name" value="ABC_tran_C"/>
</dbReference>
<dbReference type="GO" id="GO:0006281">
    <property type="term" value="P:DNA repair"/>
    <property type="evidence" value="ECO:0007669"/>
    <property type="project" value="UniProtKB-KW"/>
</dbReference>
<keyword evidence="5 11" id="KW-0378">Hydrolase</keyword>
<dbReference type="InterPro" id="IPR003593">
    <property type="entry name" value="AAA+_ATPase"/>
</dbReference>
<dbReference type="AlphaFoldDB" id="A0A501PFM3"/>
<dbReference type="GO" id="GO:0043022">
    <property type="term" value="F:ribosome binding"/>
    <property type="evidence" value="ECO:0007669"/>
    <property type="project" value="UniProtKB-UniRule"/>
</dbReference>
<comment type="catalytic activity">
    <reaction evidence="9 11">
        <text>ATP + H2O = ADP + phosphate + H(+)</text>
        <dbReference type="Rhea" id="RHEA:13065"/>
        <dbReference type="ChEBI" id="CHEBI:15377"/>
        <dbReference type="ChEBI" id="CHEBI:15378"/>
        <dbReference type="ChEBI" id="CHEBI:30616"/>
        <dbReference type="ChEBI" id="CHEBI:43474"/>
        <dbReference type="ChEBI" id="CHEBI:456216"/>
    </reaction>
</comment>
<keyword evidence="2 11" id="KW-0677">Repeat</keyword>
<name>A0A501PFM3_9PROT</name>
<feature type="compositionally biased region" description="Basic and acidic residues" evidence="12">
    <location>
        <begin position="505"/>
        <end position="523"/>
    </location>
</feature>
<dbReference type="Gene3D" id="3.40.50.300">
    <property type="entry name" value="P-loop containing nucleotide triphosphate hydrolases"/>
    <property type="match status" value="2"/>
</dbReference>
<evidence type="ECO:0000313" key="14">
    <source>
        <dbReference type="EMBL" id="TPD59223.1"/>
    </source>
</evidence>
<dbReference type="EMBL" id="VFIY01000015">
    <property type="protein sequence ID" value="TPD59223.1"/>
    <property type="molecule type" value="Genomic_DNA"/>
</dbReference>
<evidence type="ECO:0000259" key="13">
    <source>
        <dbReference type="PROSITE" id="PS50893"/>
    </source>
</evidence>
<feature type="domain" description="ABC transporter" evidence="13">
    <location>
        <begin position="6"/>
        <end position="218"/>
    </location>
</feature>
<feature type="region of interest" description="Disordered" evidence="12">
    <location>
        <begin position="498"/>
        <end position="523"/>
    </location>
</feature>
<keyword evidence="3 11" id="KW-0547">Nucleotide-binding</keyword>
<dbReference type="GO" id="GO:0016887">
    <property type="term" value="F:ATP hydrolysis activity"/>
    <property type="evidence" value="ECO:0007669"/>
    <property type="project" value="UniProtKB-UniRule"/>
</dbReference>
<keyword evidence="6 11" id="KW-0067">ATP-binding</keyword>
<keyword evidence="8 11" id="KW-0234">DNA repair</keyword>
<dbReference type="Proteomes" id="UP000319148">
    <property type="component" value="Unassembled WGS sequence"/>
</dbReference>
<dbReference type="GO" id="GO:0003677">
    <property type="term" value="F:DNA binding"/>
    <property type="evidence" value="ECO:0007669"/>
    <property type="project" value="UniProtKB-UniRule"/>
</dbReference>
<dbReference type="EC" id="3.6.1.-" evidence="11"/>
<evidence type="ECO:0000256" key="7">
    <source>
        <dbReference type="ARBA" id="ARBA00023125"/>
    </source>
</evidence>
<comment type="function">
    <text evidence="11">Probably plays a role in ribosome assembly or function. May be involved in resolution of branched DNA intermediates that result from template switching in postreplication gaps. Binds DNA and has ATPase activity.</text>
</comment>
<sequence length="601" mass="67683">MAPPLLTLQDIALRYGPTPLFDGVELYIGERDRICLVGRNGSGKSTLMKVIAGSVEADSGELFVQPGTHITYLHQEPDLSQWKTVHDYVITGLPEASSEDHFQADIILEDIGLSPDLETHNLSGGERRRAAIARALISEADILLLDEPTNHLDIATIEWLEDRLKEFRGALVIISHDRAFLNNLTNTTFWLDRGKVRRLDKGFAHFEDWAETILEQERIERAKLDKLIEKETDWSHKGITARRKRNMGRMRALWALREERAKQIKETGQVKLETDSGKTSGKKVIEARKVYKSFGDKVILRDFSLRILRGDRIGIIGPNGAGKSTLLKILTKEIEPDQGTVKLGTNLEPTYLDQQRGLLKDTNTVWETLSDGGDHIMVRGHSKHIISYMKDFLFDAGQAHTQVGALSGGERNRLLLAKTLAQPTNFLILDEPTNDLDMDTLDLLQETLNDYDGTLLLVSHDRDFLDRIVTSTIVMEGDGKVTEYAGGYQDYLRQRGDVAPQPEAEPAKAQKTEAARPVKRESNKLSFKHKDRLAKLPGEMAALEQRIAKVEAKLGEPDFYSKDPDGFALLSKDLEKSQTELAAKEEEWLELEMLREELESS</sequence>
<evidence type="ECO:0000256" key="8">
    <source>
        <dbReference type="ARBA" id="ARBA00023204"/>
    </source>
</evidence>
<dbReference type="RefSeq" id="WP_139941442.1">
    <property type="nucleotide sequence ID" value="NZ_JBHSYP010000002.1"/>
</dbReference>
<dbReference type="PROSITE" id="PS00211">
    <property type="entry name" value="ABC_TRANSPORTER_1"/>
    <property type="match status" value="2"/>
</dbReference>
<dbReference type="HAMAP" id="MF_00848">
    <property type="entry name" value="Uup"/>
    <property type="match status" value="1"/>
</dbReference>
<protein>
    <recommendedName>
        <fullName evidence="11">ATP-binding protein Uup</fullName>
        <ecNumber evidence="11">3.6.1.-</ecNumber>
    </recommendedName>
</protein>
<keyword evidence="7 11" id="KW-0238">DNA-binding</keyword>
<dbReference type="InterPro" id="IPR037118">
    <property type="entry name" value="Val-tRNA_synth_C_sf"/>
</dbReference>
<keyword evidence="11" id="KW-0175">Coiled coil</keyword>